<dbReference type="InterPro" id="IPR041522">
    <property type="entry name" value="CdaR_GGDEF"/>
</dbReference>
<gene>
    <name evidence="11" type="ORF">GCM10010912_38450</name>
</gene>
<dbReference type="PANTHER" id="PTHR42713">
    <property type="entry name" value="HISTIDINE KINASE-RELATED"/>
    <property type="match status" value="1"/>
</dbReference>
<dbReference type="InterPro" id="IPR018060">
    <property type="entry name" value="HTH_AraC"/>
</dbReference>
<dbReference type="PROSITE" id="PS50110">
    <property type="entry name" value="RESPONSE_REGULATORY"/>
    <property type="match status" value="1"/>
</dbReference>
<evidence type="ECO:0000256" key="3">
    <source>
        <dbReference type="ARBA" id="ARBA00022553"/>
    </source>
</evidence>
<keyword evidence="5" id="KW-0805">Transcription regulation</keyword>
<dbReference type="PRINTS" id="PR00032">
    <property type="entry name" value="HTHARAC"/>
</dbReference>
<dbReference type="RefSeq" id="WP_189027724.1">
    <property type="nucleotide sequence ID" value="NZ_BMKR01000016.1"/>
</dbReference>
<dbReference type="EMBL" id="BMKR01000016">
    <property type="protein sequence ID" value="GGF89605.1"/>
    <property type="molecule type" value="Genomic_DNA"/>
</dbReference>
<dbReference type="InterPro" id="IPR018062">
    <property type="entry name" value="HTH_AraC-typ_CS"/>
</dbReference>
<dbReference type="SMART" id="SM00448">
    <property type="entry name" value="REC"/>
    <property type="match status" value="1"/>
</dbReference>
<feature type="domain" description="HTH araC/xylS-type" evidence="9">
    <location>
        <begin position="418"/>
        <end position="515"/>
    </location>
</feature>
<dbReference type="Gene3D" id="3.40.50.2300">
    <property type="match status" value="1"/>
</dbReference>
<dbReference type="Gene3D" id="1.10.10.60">
    <property type="entry name" value="Homeodomain-like"/>
    <property type="match status" value="2"/>
</dbReference>
<evidence type="ECO:0000256" key="5">
    <source>
        <dbReference type="ARBA" id="ARBA00023015"/>
    </source>
</evidence>
<evidence type="ECO:0000256" key="4">
    <source>
        <dbReference type="ARBA" id="ARBA00023012"/>
    </source>
</evidence>
<keyword evidence="2" id="KW-0963">Cytoplasm</keyword>
<evidence type="ECO:0000256" key="1">
    <source>
        <dbReference type="ARBA" id="ARBA00004496"/>
    </source>
</evidence>
<dbReference type="Pfam" id="PF00072">
    <property type="entry name" value="Response_reg"/>
    <property type="match status" value="1"/>
</dbReference>
<keyword evidence="3 8" id="KW-0597">Phosphoprotein</keyword>
<proteinExistence type="predicted"/>
<dbReference type="SMART" id="SM00342">
    <property type="entry name" value="HTH_ARAC"/>
    <property type="match status" value="1"/>
</dbReference>
<comment type="caution">
    <text evidence="11">The sequence shown here is derived from an EMBL/GenBank/DDBJ whole genome shotgun (WGS) entry which is preliminary data.</text>
</comment>
<dbReference type="AlphaFoldDB" id="A0A917FMC2"/>
<dbReference type="GO" id="GO:0005737">
    <property type="term" value="C:cytoplasm"/>
    <property type="evidence" value="ECO:0007669"/>
    <property type="project" value="UniProtKB-SubCell"/>
</dbReference>
<evidence type="ECO:0000313" key="12">
    <source>
        <dbReference type="Proteomes" id="UP000637643"/>
    </source>
</evidence>
<dbReference type="CDD" id="cd17536">
    <property type="entry name" value="REC_YesN-like"/>
    <property type="match status" value="1"/>
</dbReference>
<dbReference type="InterPro" id="IPR011006">
    <property type="entry name" value="CheY-like_superfamily"/>
</dbReference>
<protein>
    <submittedName>
        <fullName evidence="11">DNA-binding response regulator</fullName>
    </submittedName>
</protein>
<evidence type="ECO:0000313" key="11">
    <source>
        <dbReference type="EMBL" id="GGF89605.1"/>
    </source>
</evidence>
<reference evidence="11" key="1">
    <citation type="journal article" date="2014" name="Int. J. Syst. Evol. Microbiol.">
        <title>Complete genome sequence of Corynebacterium casei LMG S-19264T (=DSM 44701T), isolated from a smear-ripened cheese.</title>
        <authorList>
            <consortium name="US DOE Joint Genome Institute (JGI-PGF)"/>
            <person name="Walter F."/>
            <person name="Albersmeier A."/>
            <person name="Kalinowski J."/>
            <person name="Ruckert C."/>
        </authorList>
    </citation>
    <scope>NUCLEOTIDE SEQUENCE</scope>
    <source>
        <strain evidence="11">CGMCC 1.16134</strain>
    </source>
</reference>
<organism evidence="11 12">
    <name type="scientific">Paenibacillus albidus</name>
    <dbReference type="NCBI Taxonomy" id="2041023"/>
    <lineage>
        <taxon>Bacteria</taxon>
        <taxon>Bacillati</taxon>
        <taxon>Bacillota</taxon>
        <taxon>Bacilli</taxon>
        <taxon>Bacillales</taxon>
        <taxon>Paenibacillaceae</taxon>
        <taxon>Paenibacillus</taxon>
    </lineage>
</organism>
<dbReference type="SUPFAM" id="SSF52172">
    <property type="entry name" value="CheY-like"/>
    <property type="match status" value="1"/>
</dbReference>
<keyword evidence="4" id="KW-0902">Two-component regulatory system</keyword>
<dbReference type="SUPFAM" id="SSF46689">
    <property type="entry name" value="Homeodomain-like"/>
    <property type="match status" value="1"/>
</dbReference>
<evidence type="ECO:0000256" key="7">
    <source>
        <dbReference type="ARBA" id="ARBA00023163"/>
    </source>
</evidence>
<evidence type="ECO:0000259" key="10">
    <source>
        <dbReference type="PROSITE" id="PS50110"/>
    </source>
</evidence>
<sequence>MIKVLIVDDEPKLREGLRALIPWEELGYTVVATAANGLQALEKYHTCHPELIVADIRMPGMDGLELIAELREKGSNCHVLILSGYADFEYAKRAIAHRIDGYLLKPVDEEEMVSYLIELRDTIAQEGRFSRWNEEEPARNREMLLRALLQPASAEEGEDDPAKHVAALGLKPGHVEVVLLELLAPSGSGEEDERAVKAAVEQHFGSSGERLFFTLPPYMGLLLQEPLQGEQEWEQLMEELSGLIRRKGYDFSAATGGTVPGPEEAALSFQVARELLRRAFFFRKGILISADLSGMLFAGVLEERAEEGQDAESRLLLAVETGNRAAIEPLVKVICADLLASGSEEQRIKDTFVRILSTVLARLEPVYPEIRSNAAKHSPPIGELYQSHYLADLQEQVVNFLAEIADQMSSGGKGNEIKKITELIHRRYNENLKLETLSELFSYNSAYLGKMFKNTTGEYFNTYVDKVRIEKAKEFLAQGMKVYEVAEKVGYMNPDYFNAKFRKYVGTSPSSFRKNN</sequence>
<dbReference type="InterPro" id="IPR001789">
    <property type="entry name" value="Sig_transdc_resp-reg_receiver"/>
</dbReference>
<dbReference type="GO" id="GO:0003700">
    <property type="term" value="F:DNA-binding transcription factor activity"/>
    <property type="evidence" value="ECO:0007669"/>
    <property type="project" value="InterPro"/>
</dbReference>
<evidence type="ECO:0000259" key="9">
    <source>
        <dbReference type="PROSITE" id="PS01124"/>
    </source>
</evidence>
<dbReference type="InterPro" id="IPR009057">
    <property type="entry name" value="Homeodomain-like_sf"/>
</dbReference>
<evidence type="ECO:0000256" key="2">
    <source>
        <dbReference type="ARBA" id="ARBA00022490"/>
    </source>
</evidence>
<keyword evidence="6 11" id="KW-0238">DNA-binding</keyword>
<comment type="subcellular location">
    <subcellularLocation>
        <location evidence="1">Cytoplasm</location>
    </subcellularLocation>
</comment>
<evidence type="ECO:0000256" key="8">
    <source>
        <dbReference type="PROSITE-ProRule" id="PRU00169"/>
    </source>
</evidence>
<dbReference type="Proteomes" id="UP000637643">
    <property type="component" value="Unassembled WGS sequence"/>
</dbReference>
<reference evidence="11" key="2">
    <citation type="submission" date="2020-09" db="EMBL/GenBank/DDBJ databases">
        <authorList>
            <person name="Sun Q."/>
            <person name="Zhou Y."/>
        </authorList>
    </citation>
    <scope>NUCLEOTIDE SEQUENCE</scope>
    <source>
        <strain evidence="11">CGMCC 1.16134</strain>
    </source>
</reference>
<dbReference type="InterPro" id="IPR020449">
    <property type="entry name" value="Tscrpt_reg_AraC-type_HTH"/>
</dbReference>
<keyword evidence="12" id="KW-1185">Reference proteome</keyword>
<dbReference type="GO" id="GO:0043565">
    <property type="term" value="F:sequence-specific DNA binding"/>
    <property type="evidence" value="ECO:0007669"/>
    <property type="project" value="InterPro"/>
</dbReference>
<dbReference type="GO" id="GO:0000160">
    <property type="term" value="P:phosphorelay signal transduction system"/>
    <property type="evidence" value="ECO:0007669"/>
    <property type="project" value="UniProtKB-KW"/>
</dbReference>
<feature type="domain" description="Response regulatory" evidence="10">
    <location>
        <begin position="3"/>
        <end position="120"/>
    </location>
</feature>
<evidence type="ECO:0000256" key="6">
    <source>
        <dbReference type="ARBA" id="ARBA00023125"/>
    </source>
</evidence>
<dbReference type="Pfam" id="PF17853">
    <property type="entry name" value="GGDEF_2"/>
    <property type="match status" value="1"/>
</dbReference>
<dbReference type="InterPro" id="IPR051552">
    <property type="entry name" value="HptR"/>
</dbReference>
<keyword evidence="7" id="KW-0804">Transcription</keyword>
<name>A0A917FMC2_9BACL</name>
<dbReference type="PROSITE" id="PS01124">
    <property type="entry name" value="HTH_ARAC_FAMILY_2"/>
    <property type="match status" value="1"/>
</dbReference>
<dbReference type="PANTHER" id="PTHR42713:SF3">
    <property type="entry name" value="TRANSCRIPTIONAL REGULATORY PROTEIN HPTR"/>
    <property type="match status" value="1"/>
</dbReference>
<dbReference type="PROSITE" id="PS00041">
    <property type="entry name" value="HTH_ARAC_FAMILY_1"/>
    <property type="match status" value="1"/>
</dbReference>
<feature type="modified residue" description="4-aspartylphosphate" evidence="8">
    <location>
        <position position="55"/>
    </location>
</feature>
<dbReference type="Pfam" id="PF12833">
    <property type="entry name" value="HTH_18"/>
    <property type="match status" value="1"/>
</dbReference>
<accession>A0A917FMC2</accession>